<dbReference type="OrthoDB" id="8565703at2"/>
<keyword evidence="2 5" id="KW-0812">Transmembrane</keyword>
<evidence type="ECO:0000256" key="4">
    <source>
        <dbReference type="ARBA" id="ARBA00023136"/>
    </source>
</evidence>
<keyword evidence="3 5" id="KW-1133">Transmembrane helix</keyword>
<dbReference type="EMBL" id="FOCP01000003">
    <property type="protein sequence ID" value="SEM85928.1"/>
    <property type="molecule type" value="Genomic_DNA"/>
</dbReference>
<dbReference type="STRING" id="917.SAMN05216326_104115"/>
<dbReference type="Proteomes" id="UP000199459">
    <property type="component" value="Unassembled WGS sequence"/>
</dbReference>
<evidence type="ECO:0000256" key="5">
    <source>
        <dbReference type="SAM" id="Phobius"/>
    </source>
</evidence>
<evidence type="ECO:0000256" key="1">
    <source>
        <dbReference type="ARBA" id="ARBA00004141"/>
    </source>
</evidence>
<protein>
    <submittedName>
        <fullName evidence="6">Etoposide-induced protein 2.4 (EI24)</fullName>
    </submittedName>
</protein>
<comment type="subcellular location">
    <subcellularLocation>
        <location evidence="1">Membrane</location>
        <topology evidence="1">Multi-pass membrane protein</topology>
    </subcellularLocation>
</comment>
<keyword evidence="4 5" id="KW-0472">Membrane</keyword>
<feature type="transmembrane region" description="Helical" evidence="5">
    <location>
        <begin position="20"/>
        <end position="43"/>
    </location>
</feature>
<dbReference type="Pfam" id="PF07264">
    <property type="entry name" value="EI24"/>
    <property type="match status" value="1"/>
</dbReference>
<evidence type="ECO:0000256" key="2">
    <source>
        <dbReference type="ARBA" id="ARBA00022692"/>
    </source>
</evidence>
<evidence type="ECO:0000313" key="7">
    <source>
        <dbReference type="Proteomes" id="UP000199459"/>
    </source>
</evidence>
<proteinExistence type="predicted"/>
<feature type="transmembrane region" description="Helical" evidence="5">
    <location>
        <begin position="148"/>
        <end position="166"/>
    </location>
</feature>
<evidence type="ECO:0000313" key="6">
    <source>
        <dbReference type="EMBL" id="SEM85928.1"/>
    </source>
</evidence>
<name>A0A1H8BV93_9PROT</name>
<dbReference type="RefSeq" id="WP_090627856.1">
    <property type="nucleotide sequence ID" value="NZ_FOCP01000003.1"/>
</dbReference>
<accession>A0A1H8BV93</accession>
<dbReference type="InterPro" id="IPR059112">
    <property type="entry name" value="CysZ/EI24"/>
</dbReference>
<gene>
    <name evidence="6" type="ORF">SAMN05216325_10391</name>
</gene>
<sequence>MSQILSAIANATRDLLRLKIIWIMVWPILIASMIWILIGWIFWDFFAEFIYLGFDELGIRNWIDSQAPGWLAYSIQWLINIIFFIPLVIITTLIITAIFSMPALINHVAKRRYSRLKRESGGTIVGSLINALYATFLYILIWVLTLPFWAFGAGIIVPFIAAAFLNQQLFRYDALSEHATPTEIKKLLASHRLPLWILGLFTGFLQYIPIVNFFSPVLTALAFIHYELARLEKVRSMESSESAGSSASCN</sequence>
<reference evidence="6 7" key="1">
    <citation type="submission" date="2016-10" db="EMBL/GenBank/DDBJ databases">
        <authorList>
            <person name="de Groot N.N."/>
        </authorList>
    </citation>
    <scope>NUCLEOTIDE SEQUENCE [LARGE SCALE GENOMIC DNA]</scope>
    <source>
        <strain evidence="6 7">Nm22</strain>
    </source>
</reference>
<feature type="transmembrane region" description="Helical" evidence="5">
    <location>
        <begin position="77"/>
        <end position="99"/>
    </location>
</feature>
<evidence type="ECO:0000256" key="3">
    <source>
        <dbReference type="ARBA" id="ARBA00022989"/>
    </source>
</evidence>
<feature type="transmembrane region" description="Helical" evidence="5">
    <location>
        <begin position="187"/>
        <end position="207"/>
    </location>
</feature>
<dbReference type="AlphaFoldDB" id="A0A1H8BV93"/>
<organism evidence="6 7">
    <name type="scientific">Nitrosomonas marina</name>
    <dbReference type="NCBI Taxonomy" id="917"/>
    <lineage>
        <taxon>Bacteria</taxon>
        <taxon>Pseudomonadati</taxon>
        <taxon>Pseudomonadota</taxon>
        <taxon>Betaproteobacteria</taxon>
        <taxon>Nitrosomonadales</taxon>
        <taxon>Nitrosomonadaceae</taxon>
        <taxon>Nitrosomonas</taxon>
    </lineage>
</organism>
<feature type="transmembrane region" description="Helical" evidence="5">
    <location>
        <begin position="120"/>
        <end position="142"/>
    </location>
</feature>